<evidence type="ECO:0000256" key="1">
    <source>
        <dbReference type="SAM" id="SignalP"/>
    </source>
</evidence>
<accession>A0A8S4P1H3</accession>
<gene>
    <name evidence="2" type="ORF">OFUS_LOCUS12799</name>
</gene>
<proteinExistence type="predicted"/>
<dbReference type="AlphaFoldDB" id="A0A8S4P1H3"/>
<dbReference type="Proteomes" id="UP000749559">
    <property type="component" value="Unassembled WGS sequence"/>
</dbReference>
<name>A0A8S4P1H3_OWEFU</name>
<feature type="signal peptide" evidence="1">
    <location>
        <begin position="1"/>
        <end position="19"/>
    </location>
</feature>
<comment type="caution">
    <text evidence="2">The sequence shown here is derived from an EMBL/GenBank/DDBJ whole genome shotgun (WGS) entry which is preliminary data.</text>
</comment>
<evidence type="ECO:0008006" key="4">
    <source>
        <dbReference type="Google" id="ProtNLM"/>
    </source>
</evidence>
<keyword evidence="3" id="KW-1185">Reference proteome</keyword>
<feature type="chain" id="PRO_5035804919" description="Secreted protein" evidence="1">
    <location>
        <begin position="20"/>
        <end position="123"/>
    </location>
</feature>
<dbReference type="EMBL" id="CAIIXF020000006">
    <property type="protein sequence ID" value="CAH1787013.1"/>
    <property type="molecule type" value="Genomic_DNA"/>
</dbReference>
<reference evidence="2" key="1">
    <citation type="submission" date="2022-03" db="EMBL/GenBank/DDBJ databases">
        <authorList>
            <person name="Martin C."/>
        </authorList>
    </citation>
    <scope>NUCLEOTIDE SEQUENCE</scope>
</reference>
<protein>
    <recommendedName>
        <fullName evidence="4">Secreted protein</fullName>
    </recommendedName>
</protein>
<sequence>MAVLGRILGVVHILLVVEAVRIPHVVEAGHIPLVEVGHVPLVVVAEHIHPVVEAGRIPLAVEEEHILPVVEAGRILGDYKGEEGLLFHSLFIRWYQNKTKQTMNTILSRLARTIFSSFIDINE</sequence>
<evidence type="ECO:0000313" key="2">
    <source>
        <dbReference type="EMBL" id="CAH1787013.1"/>
    </source>
</evidence>
<keyword evidence="1" id="KW-0732">Signal</keyword>
<evidence type="ECO:0000313" key="3">
    <source>
        <dbReference type="Proteomes" id="UP000749559"/>
    </source>
</evidence>
<organism evidence="2 3">
    <name type="scientific">Owenia fusiformis</name>
    <name type="common">Polychaete worm</name>
    <dbReference type="NCBI Taxonomy" id="6347"/>
    <lineage>
        <taxon>Eukaryota</taxon>
        <taxon>Metazoa</taxon>
        <taxon>Spiralia</taxon>
        <taxon>Lophotrochozoa</taxon>
        <taxon>Annelida</taxon>
        <taxon>Polychaeta</taxon>
        <taxon>Sedentaria</taxon>
        <taxon>Canalipalpata</taxon>
        <taxon>Sabellida</taxon>
        <taxon>Oweniida</taxon>
        <taxon>Oweniidae</taxon>
        <taxon>Owenia</taxon>
    </lineage>
</organism>